<dbReference type="InterPro" id="IPR036390">
    <property type="entry name" value="WH_DNA-bd_sf"/>
</dbReference>
<dbReference type="EMBL" id="AP011689">
    <property type="protein sequence ID" value="BAJ46717.1"/>
    <property type="molecule type" value="Genomic_DNA"/>
</dbReference>
<accession>E6N311</accession>
<evidence type="ECO:0000313" key="3">
    <source>
        <dbReference type="EMBL" id="BAJ50998.1"/>
    </source>
</evidence>
<proteinExistence type="predicted"/>
<dbReference type="STRING" id="311458.CSUB_C1146"/>
<dbReference type="BioCyc" id="CCAL311458:G131R-1156-MONOMER"/>
<dbReference type="SUPFAM" id="SSF46785">
    <property type="entry name" value="Winged helix' DNA-binding domain"/>
    <property type="match status" value="1"/>
</dbReference>
<reference evidence="1 4" key="2">
    <citation type="journal article" date="2011" name="Nucleic Acids Res.">
        <title>Insights into the evolution of Archaea and eukaryotic protein modifier systems revealed by the genome of a novel archaeal group.</title>
        <authorList>
            <person name="Nunoura T."/>
            <person name="Takaki Y."/>
            <person name="Kakuta J."/>
            <person name="Nishi S."/>
            <person name="Sugahara J."/>
            <person name="Kazama H."/>
            <person name="Chee G."/>
            <person name="Hattori M."/>
            <person name="Kanai A."/>
            <person name="Atomi H."/>
            <person name="Takai K."/>
            <person name="Takami H."/>
        </authorList>
    </citation>
    <scope>NUCLEOTIDE SEQUENCE [LARGE SCALE GENOMIC DNA]</scope>
</reference>
<evidence type="ECO:0000313" key="2">
    <source>
        <dbReference type="EMBL" id="BAJ48217.1"/>
    </source>
</evidence>
<dbReference type="EMBL" id="BA000048">
    <property type="protein sequence ID" value="BAJ50998.1"/>
    <property type="molecule type" value="Genomic_DNA"/>
</dbReference>
<dbReference type="Proteomes" id="UP000008120">
    <property type="component" value="Chromosome"/>
</dbReference>
<evidence type="ECO:0000313" key="4">
    <source>
        <dbReference type="Proteomes" id="UP000008120"/>
    </source>
</evidence>
<reference evidence="1" key="3">
    <citation type="journal article" date="2012" name="PLoS ONE">
        <title>A Deeply Branching Thermophilic Bacterium with an Ancient Acetyl-CoA Pathway Dominates a Subsurface Ecosystem.</title>
        <authorList>
            <person name="Takami H."/>
            <person name="Noguchi H."/>
            <person name="Takaki Y."/>
            <person name="Uchiyama I."/>
            <person name="Toyoda A."/>
            <person name="Nishi S."/>
            <person name="Chee G.-J."/>
            <person name="Arai W."/>
            <person name="Nunoura T."/>
            <person name="Itoh T."/>
            <person name="Hattori M."/>
            <person name="Takai K."/>
        </authorList>
    </citation>
    <scope>NUCLEOTIDE SEQUENCE</scope>
</reference>
<gene>
    <name evidence="3" type="ORF">CSUB_C1146</name>
    <name evidence="2" type="ORF">HGMM_F11A11C09</name>
    <name evidence="1" type="ORF">HGMM_F16D08C05</name>
</gene>
<organism evidence="1 4">
    <name type="scientific">Caldiarchaeum subterraneum</name>
    <dbReference type="NCBI Taxonomy" id="311458"/>
    <lineage>
        <taxon>Archaea</taxon>
        <taxon>Nitrososphaerota</taxon>
        <taxon>Candidatus Caldarchaeales</taxon>
        <taxon>Candidatus Caldarchaeaceae</taxon>
        <taxon>Candidatus Caldarchaeum</taxon>
    </lineage>
</organism>
<name>E6N311_CALS0</name>
<sequence length="191" mass="21432">MVHDGAIDFREDEEAVLKTLSTASDGEVSFTGMRRALGMHQEKLSRILRRLEKHGLVDRGDKGYRLSGKARKLVNARGQERVFVIVDTRVEDVGLVLAGVTALHGRWVDEMRWLGYSVENDAHVLRWISQDGELQITLRLKEGRLTIMSNLNERRAVRAALAILRKAYELALIDDTSTLKTLPTGLLNTAA</sequence>
<evidence type="ECO:0000313" key="1">
    <source>
        <dbReference type="EMBL" id="BAJ46717.1"/>
    </source>
</evidence>
<dbReference type="InterPro" id="IPR036388">
    <property type="entry name" value="WH-like_DNA-bd_sf"/>
</dbReference>
<dbReference type="AlphaFoldDB" id="E6N311"/>
<reference evidence="1 4" key="1">
    <citation type="journal article" date="2005" name="Environ. Microbiol.">
        <title>Genetic and functional properties of uncultivated thermophilic crenarchaeotes from a subsurface gold mine as revealed by analysis of genome fragments.</title>
        <authorList>
            <person name="Nunoura T."/>
            <person name="Hirayama H."/>
            <person name="Takami H."/>
            <person name="Oida H."/>
            <person name="Nishi S."/>
            <person name="Shimamura S."/>
            <person name="Suzuki Y."/>
            <person name="Inagaki F."/>
            <person name="Takai K."/>
            <person name="Nealson K.H."/>
            <person name="Horikoshi K."/>
        </authorList>
    </citation>
    <scope>NUCLEOTIDE SEQUENCE [LARGE SCALE GENOMIC DNA]</scope>
</reference>
<protein>
    <submittedName>
        <fullName evidence="1">Uncharacterized protein</fullName>
    </submittedName>
</protein>
<dbReference type="Gene3D" id="1.10.10.10">
    <property type="entry name" value="Winged helix-like DNA-binding domain superfamily/Winged helix DNA-binding domain"/>
    <property type="match status" value="1"/>
</dbReference>
<dbReference type="EMBL" id="AP011858">
    <property type="protein sequence ID" value="BAJ48217.1"/>
    <property type="molecule type" value="Genomic_DNA"/>
</dbReference>
<dbReference type="KEGG" id="csu:CSUB_C1146"/>